<protein>
    <submittedName>
        <fullName evidence="1">DUF1364 domain-containing protein</fullName>
    </submittedName>
</protein>
<organism evidence="1 2">
    <name type="scientific">Erwinia plantamica</name>
    <dbReference type="NCBI Taxonomy" id="3237104"/>
    <lineage>
        <taxon>Bacteria</taxon>
        <taxon>Pseudomonadati</taxon>
        <taxon>Pseudomonadota</taxon>
        <taxon>Gammaproteobacteria</taxon>
        <taxon>Enterobacterales</taxon>
        <taxon>Erwiniaceae</taxon>
        <taxon>Erwinia</taxon>
    </lineage>
</organism>
<proteinExistence type="predicted"/>
<gene>
    <name evidence="1" type="ORF">AB3U87_11445</name>
</gene>
<accession>A0ABW7CL70</accession>
<dbReference type="Proteomes" id="UP001605250">
    <property type="component" value="Unassembled WGS sequence"/>
</dbReference>
<dbReference type="Gene3D" id="3.30.50.20">
    <property type="entry name" value="prophage-derive protein ybcO"/>
    <property type="match status" value="1"/>
</dbReference>
<sequence>MRKRDLRKAARGRECQIRIPGVCNFNPETTVLAHYRLAGTCGAGCKPDDEQGAHSCSACHDAIDGRTKAQFTRDELRLFHAEGVLRTQKILRDEGVL</sequence>
<evidence type="ECO:0000313" key="1">
    <source>
        <dbReference type="EMBL" id="MFG6076971.1"/>
    </source>
</evidence>
<comment type="caution">
    <text evidence="1">The sequence shown here is derived from an EMBL/GenBank/DDBJ whole genome shotgun (WGS) entry which is preliminary data.</text>
</comment>
<name>A0ABW7CL70_9GAMM</name>
<dbReference type="EMBL" id="JBGCUC010000009">
    <property type="protein sequence ID" value="MFG6076971.1"/>
    <property type="molecule type" value="Genomic_DNA"/>
</dbReference>
<keyword evidence="2" id="KW-1185">Reference proteome</keyword>
<dbReference type="RefSeq" id="WP_394149040.1">
    <property type="nucleotide sequence ID" value="NZ_JBGCUC010000009.1"/>
</dbReference>
<reference evidence="1 2" key="1">
    <citation type="submission" date="2024-07" db="EMBL/GenBank/DDBJ databases">
        <title>Novel bacterial strain Erwinia sp. OPT-41 promoting growth of various crops.</title>
        <authorList>
            <person name="Egorshina A."/>
            <person name="Lukyantsev M.A."/>
            <person name="Golubev S.N."/>
            <person name="Muratova A.Y."/>
            <person name="Bulygina E.A."/>
        </authorList>
    </citation>
    <scope>NUCLEOTIDE SEQUENCE [LARGE SCALE GENOMIC DNA]</scope>
    <source>
        <strain evidence="1 2">OPT-41</strain>
    </source>
</reference>
<dbReference type="Pfam" id="PF07102">
    <property type="entry name" value="YbcO"/>
    <property type="match status" value="1"/>
</dbReference>
<dbReference type="InterPro" id="IPR010774">
    <property type="entry name" value="YbcO"/>
</dbReference>
<evidence type="ECO:0000313" key="2">
    <source>
        <dbReference type="Proteomes" id="UP001605250"/>
    </source>
</evidence>